<reference evidence="8" key="2">
    <citation type="submission" date="2010-07" db="EMBL/GenBank/DDBJ databases">
        <authorList>
            <consortium name="The Broad Institute Genome Sequencing Platform"/>
            <consortium name="Broad Institute Genome Sequencing Center for Infectious Disease"/>
            <person name="Ma L.-J."/>
            <person name="Dead R."/>
            <person name="Young S."/>
            <person name="Zeng Q."/>
            <person name="Koehrsen M."/>
            <person name="Alvarado L."/>
            <person name="Berlin A."/>
            <person name="Chapman S.B."/>
            <person name="Chen Z."/>
            <person name="Freedman E."/>
            <person name="Gellesch M."/>
            <person name="Goldberg J."/>
            <person name="Griggs A."/>
            <person name="Gujja S."/>
            <person name="Heilman E.R."/>
            <person name="Heiman D."/>
            <person name="Hepburn T."/>
            <person name="Howarth C."/>
            <person name="Jen D."/>
            <person name="Larson L."/>
            <person name="Mehta T."/>
            <person name="Neiman D."/>
            <person name="Pearson M."/>
            <person name="Roberts A."/>
            <person name="Saif S."/>
            <person name="Shea T."/>
            <person name="Shenoy N."/>
            <person name="Sisk P."/>
            <person name="Stolte C."/>
            <person name="Sykes S."/>
            <person name="Walk T."/>
            <person name="White J."/>
            <person name="Yandava C."/>
            <person name="Haas B."/>
            <person name="Nusbaum C."/>
            <person name="Birren B."/>
        </authorList>
    </citation>
    <scope>NUCLEOTIDE SEQUENCE</scope>
    <source>
        <strain evidence="8">R3-111a-1</strain>
    </source>
</reference>
<dbReference type="PANTHER" id="PTHR11266">
    <property type="entry name" value="PEROXISOMAL MEMBRANE PROTEIN 2, PXMP2 MPV17"/>
    <property type="match status" value="1"/>
</dbReference>
<evidence type="ECO:0000313" key="9">
    <source>
        <dbReference type="EnsemblFungi" id="EJT70389"/>
    </source>
</evidence>
<protein>
    <recommendedName>
        <fullName evidence="11">Integral membrane protein</fullName>
    </recommendedName>
</protein>
<dbReference type="Pfam" id="PF04117">
    <property type="entry name" value="Mpv17_PMP22"/>
    <property type="match status" value="1"/>
</dbReference>
<dbReference type="HOGENOM" id="CLU_049109_3_1_1"/>
<evidence type="ECO:0000256" key="7">
    <source>
        <dbReference type="SAM" id="MobiDB-lite"/>
    </source>
</evidence>
<organism evidence="8">
    <name type="scientific">Gaeumannomyces tritici (strain R3-111a-1)</name>
    <name type="common">Wheat and barley take-all root rot fungus</name>
    <name type="synonym">Gaeumannomyces graminis var. tritici</name>
    <dbReference type="NCBI Taxonomy" id="644352"/>
    <lineage>
        <taxon>Eukaryota</taxon>
        <taxon>Fungi</taxon>
        <taxon>Dikarya</taxon>
        <taxon>Ascomycota</taxon>
        <taxon>Pezizomycotina</taxon>
        <taxon>Sordariomycetes</taxon>
        <taxon>Sordariomycetidae</taxon>
        <taxon>Magnaporthales</taxon>
        <taxon>Magnaporthaceae</taxon>
        <taxon>Gaeumannomyces</taxon>
    </lineage>
</organism>
<evidence type="ECO:0000256" key="6">
    <source>
        <dbReference type="RuleBase" id="RU363053"/>
    </source>
</evidence>
<name>J3PD44_GAET3</name>
<dbReference type="VEuPathDB" id="FungiDB:GGTG_11413"/>
<keyword evidence="5" id="KW-0472">Membrane</keyword>
<evidence type="ECO:0000256" key="1">
    <source>
        <dbReference type="ARBA" id="ARBA00004141"/>
    </source>
</evidence>
<evidence type="ECO:0008006" key="11">
    <source>
        <dbReference type="Google" id="ProtNLM"/>
    </source>
</evidence>
<dbReference type="EMBL" id="GL385401">
    <property type="protein sequence ID" value="EJT70389.1"/>
    <property type="molecule type" value="Genomic_DNA"/>
</dbReference>
<sequence>MPSPIITATIQSTVLAATSNLIAQALGAYKSNEPFVLDWVPLFQFALYAVVSTPPNFLWQELLEHSFPSSGSPSPPPAAAAAAAPNGKKQQKQPKPKGEAGEGKLSVGNTMAKLALDQTVGAALNTVMFSVFLHSVQAAMAHRPVAPADSFAFLAGGFNKAVDYSAVRWDDVWARASAEFVPLMVASWRLWPLVSLINFAFVRSVATRNLVGGLAGVGWGVYVSMFAAGR</sequence>
<gene>
    <name evidence="9" type="primary">20351871</name>
    <name evidence="8" type="ORF">GGTG_11413</name>
</gene>
<dbReference type="InterPro" id="IPR007248">
    <property type="entry name" value="Mpv17_PMP22"/>
</dbReference>
<reference evidence="9" key="4">
    <citation type="journal article" date="2015" name="G3 (Bethesda)">
        <title>Genome sequences of three phytopathogenic species of the Magnaporthaceae family of fungi.</title>
        <authorList>
            <person name="Okagaki L.H."/>
            <person name="Nunes C.C."/>
            <person name="Sailsbery J."/>
            <person name="Clay B."/>
            <person name="Brown D."/>
            <person name="John T."/>
            <person name="Oh Y."/>
            <person name="Young N."/>
            <person name="Fitzgerald M."/>
            <person name="Haas B.J."/>
            <person name="Zeng Q."/>
            <person name="Young S."/>
            <person name="Adiconis X."/>
            <person name="Fan L."/>
            <person name="Levin J.Z."/>
            <person name="Mitchell T.K."/>
            <person name="Okubara P.A."/>
            <person name="Farman M.L."/>
            <person name="Kohn L.M."/>
            <person name="Birren B."/>
            <person name="Ma L.-J."/>
            <person name="Dean R.A."/>
        </authorList>
    </citation>
    <scope>NUCLEOTIDE SEQUENCE</scope>
    <source>
        <strain evidence="9">R3-111a-1</strain>
    </source>
</reference>
<proteinExistence type="inferred from homology"/>
<keyword evidence="10" id="KW-1185">Reference proteome</keyword>
<keyword evidence="4" id="KW-1133">Transmembrane helix</keyword>
<accession>J3PD44</accession>
<dbReference type="PANTHER" id="PTHR11266:SF80">
    <property type="entry name" value="PEROXISOMAL MEMBRANE PROTEIN 2"/>
    <property type="match status" value="1"/>
</dbReference>
<reference evidence="8" key="3">
    <citation type="submission" date="2010-09" db="EMBL/GenBank/DDBJ databases">
        <title>Annotation of Gaeumannomyces graminis var. tritici R3-111a-1.</title>
        <authorList>
            <consortium name="The Broad Institute Genome Sequencing Platform"/>
            <person name="Ma L.-J."/>
            <person name="Dead R."/>
            <person name="Young S.K."/>
            <person name="Zeng Q."/>
            <person name="Gargeya S."/>
            <person name="Fitzgerald M."/>
            <person name="Haas B."/>
            <person name="Abouelleil A."/>
            <person name="Alvarado L."/>
            <person name="Arachchi H.M."/>
            <person name="Berlin A."/>
            <person name="Brown A."/>
            <person name="Chapman S.B."/>
            <person name="Chen Z."/>
            <person name="Dunbar C."/>
            <person name="Freedman E."/>
            <person name="Gearin G."/>
            <person name="Gellesch M."/>
            <person name="Goldberg J."/>
            <person name="Griggs A."/>
            <person name="Gujja S."/>
            <person name="Heiman D."/>
            <person name="Howarth C."/>
            <person name="Larson L."/>
            <person name="Lui A."/>
            <person name="MacDonald P.J.P."/>
            <person name="Mehta T."/>
            <person name="Montmayeur A."/>
            <person name="Murphy C."/>
            <person name="Neiman D."/>
            <person name="Pearson M."/>
            <person name="Priest M."/>
            <person name="Roberts A."/>
            <person name="Saif S."/>
            <person name="Shea T."/>
            <person name="Shenoy N."/>
            <person name="Sisk P."/>
            <person name="Stolte C."/>
            <person name="Sykes S."/>
            <person name="Yandava C."/>
            <person name="Wortman J."/>
            <person name="Nusbaum C."/>
            <person name="Birren B."/>
        </authorList>
    </citation>
    <scope>NUCLEOTIDE SEQUENCE</scope>
    <source>
        <strain evidence="8">R3-111a-1</strain>
    </source>
</reference>
<dbReference type="eggNOG" id="KOG1944">
    <property type="taxonomic scope" value="Eukaryota"/>
</dbReference>
<comment type="similarity">
    <text evidence="2 6">Belongs to the peroxisomal membrane protein PXMP2/4 family.</text>
</comment>
<evidence type="ECO:0000256" key="5">
    <source>
        <dbReference type="ARBA" id="ARBA00023136"/>
    </source>
</evidence>
<dbReference type="STRING" id="644352.J3PD44"/>
<dbReference type="GeneID" id="20351871"/>
<reference evidence="10" key="1">
    <citation type="submission" date="2010-07" db="EMBL/GenBank/DDBJ databases">
        <title>The genome sequence of Gaeumannomyces graminis var. tritici strain R3-111a-1.</title>
        <authorList>
            <consortium name="The Broad Institute Genome Sequencing Platform"/>
            <person name="Ma L.-J."/>
            <person name="Dead R."/>
            <person name="Young S."/>
            <person name="Zeng Q."/>
            <person name="Koehrsen M."/>
            <person name="Alvarado L."/>
            <person name="Berlin A."/>
            <person name="Chapman S.B."/>
            <person name="Chen Z."/>
            <person name="Freedman E."/>
            <person name="Gellesch M."/>
            <person name="Goldberg J."/>
            <person name="Griggs A."/>
            <person name="Gujja S."/>
            <person name="Heilman E.R."/>
            <person name="Heiman D."/>
            <person name="Hepburn T."/>
            <person name="Howarth C."/>
            <person name="Jen D."/>
            <person name="Larson L."/>
            <person name="Mehta T."/>
            <person name="Neiman D."/>
            <person name="Pearson M."/>
            <person name="Roberts A."/>
            <person name="Saif S."/>
            <person name="Shea T."/>
            <person name="Shenoy N."/>
            <person name="Sisk P."/>
            <person name="Stolte C."/>
            <person name="Sykes S."/>
            <person name="Walk T."/>
            <person name="White J."/>
            <person name="Yandava C."/>
            <person name="Haas B."/>
            <person name="Nusbaum C."/>
            <person name="Birren B."/>
        </authorList>
    </citation>
    <scope>NUCLEOTIDE SEQUENCE [LARGE SCALE GENOMIC DNA]</scope>
    <source>
        <strain evidence="10">R3-111a-1</strain>
    </source>
</reference>
<reference evidence="9" key="5">
    <citation type="submission" date="2018-04" db="UniProtKB">
        <authorList>
            <consortium name="EnsemblFungi"/>
        </authorList>
    </citation>
    <scope>IDENTIFICATION</scope>
    <source>
        <strain evidence="9">R3-111a-1</strain>
    </source>
</reference>
<dbReference type="Proteomes" id="UP000006039">
    <property type="component" value="Unassembled WGS sequence"/>
</dbReference>
<evidence type="ECO:0000256" key="3">
    <source>
        <dbReference type="ARBA" id="ARBA00022692"/>
    </source>
</evidence>
<evidence type="ECO:0000313" key="8">
    <source>
        <dbReference type="EMBL" id="EJT70389.1"/>
    </source>
</evidence>
<evidence type="ECO:0000256" key="4">
    <source>
        <dbReference type="ARBA" id="ARBA00022989"/>
    </source>
</evidence>
<dbReference type="GO" id="GO:0005778">
    <property type="term" value="C:peroxisomal membrane"/>
    <property type="evidence" value="ECO:0007669"/>
    <property type="project" value="TreeGrafter"/>
</dbReference>
<dbReference type="OrthoDB" id="10267969at2759"/>
<evidence type="ECO:0000256" key="2">
    <source>
        <dbReference type="ARBA" id="ARBA00006824"/>
    </source>
</evidence>
<evidence type="ECO:0000313" key="10">
    <source>
        <dbReference type="Proteomes" id="UP000006039"/>
    </source>
</evidence>
<dbReference type="RefSeq" id="XP_009227567.1">
    <property type="nucleotide sequence ID" value="XM_009229303.1"/>
</dbReference>
<feature type="region of interest" description="Disordered" evidence="7">
    <location>
        <begin position="69"/>
        <end position="104"/>
    </location>
</feature>
<feature type="compositionally biased region" description="Low complexity" evidence="7">
    <location>
        <begin position="79"/>
        <end position="88"/>
    </location>
</feature>
<dbReference type="AlphaFoldDB" id="J3PD44"/>
<dbReference type="EnsemblFungi" id="EJT70389">
    <property type="protein sequence ID" value="EJT70389"/>
    <property type="gene ID" value="GGTG_11413"/>
</dbReference>
<comment type="subcellular location">
    <subcellularLocation>
        <location evidence="1">Membrane</location>
        <topology evidence="1">Multi-pass membrane protein</topology>
    </subcellularLocation>
</comment>
<keyword evidence="3" id="KW-0812">Transmembrane</keyword>